<dbReference type="InterPro" id="IPR015590">
    <property type="entry name" value="Aldehyde_DH_dom"/>
</dbReference>
<evidence type="ECO:0000256" key="1">
    <source>
        <dbReference type="ARBA" id="ARBA00023002"/>
    </source>
</evidence>
<dbReference type="InterPro" id="IPR016162">
    <property type="entry name" value="Ald_DH_N"/>
</dbReference>
<dbReference type="SUPFAM" id="SSF53720">
    <property type="entry name" value="ALDH-like"/>
    <property type="match status" value="1"/>
</dbReference>
<comment type="caution">
    <text evidence="4">The sequence shown here is derived from an EMBL/GenBank/DDBJ whole genome shotgun (WGS) entry which is preliminary data.</text>
</comment>
<dbReference type="EMBL" id="SNVW01000010">
    <property type="protein sequence ID" value="TDN42794.1"/>
    <property type="molecule type" value="Genomic_DNA"/>
</dbReference>
<dbReference type="Proteomes" id="UP000295764">
    <property type="component" value="Unassembled WGS sequence"/>
</dbReference>
<evidence type="ECO:0000313" key="5">
    <source>
        <dbReference type="Proteomes" id="UP000295764"/>
    </source>
</evidence>
<sequence length="526" mass="52890">MTLAAPATDASARSDQDALVVTDPVDGSIASTVPRATEEDVRNAVARARAAAGPWARTAPAERGALLHRAAEHVRAHADELAALNTRETGKVPGDALGGVEAGVGTLVQYAELGPLHRGEALRGQFGAADWSVPHPRGVVLALTPWNDPVAVACGILGAAIVTGNAVVHKGSERSPGTFARLNALLAEVLPDGVLVGVDGDAATGELLLAQDGIDVYAHVGSTATGDRLSEVAARTRAHVIRENGGNDAVVVDAGVDPAWAAAQVALGAFANTGQICTSVERVYVHRDVAEPFVAALVAEAERRTASPATEYGPLVDDRLRRTVQAHVDDALQHGASARTGGVTPGGLGAFYPATVLTGCTDDMLVMTEETFGPIAPVRVVNDFDEGLRLAAADRYGLAATVLTNDTGHALRAAAELPVGTVKVNAAFGGAPGGSAQPRGASGAGFGYGPHLLDEMTTTTVVHLEPAPAPAPRDPAPSDAAPTTVTSAPAAVAPTPAPADSAGATAGSADTTGATASSADTTGGAR</sequence>
<evidence type="ECO:0000256" key="2">
    <source>
        <dbReference type="SAM" id="MobiDB-lite"/>
    </source>
</evidence>
<protein>
    <submittedName>
        <fullName evidence="4">Acyl-CoA reductase-like NAD-dependent aldehyde dehydrogenase</fullName>
    </submittedName>
</protein>
<organism evidence="4 5">
    <name type="scientific">Curtobacterium flaccumfaciens</name>
    <dbReference type="NCBI Taxonomy" id="2035"/>
    <lineage>
        <taxon>Bacteria</taxon>
        <taxon>Bacillati</taxon>
        <taxon>Actinomycetota</taxon>
        <taxon>Actinomycetes</taxon>
        <taxon>Micrococcales</taxon>
        <taxon>Microbacteriaceae</taxon>
        <taxon>Curtobacterium</taxon>
    </lineage>
</organism>
<dbReference type="RefSeq" id="WP_133520530.1">
    <property type="nucleotide sequence ID" value="NZ_SNVW01000010.1"/>
</dbReference>
<reference evidence="4 5" key="1">
    <citation type="submission" date="2019-03" db="EMBL/GenBank/DDBJ databases">
        <title>Genomic analyses of the natural microbiome of Caenorhabditis elegans.</title>
        <authorList>
            <person name="Samuel B."/>
        </authorList>
    </citation>
    <scope>NUCLEOTIDE SEQUENCE [LARGE SCALE GENOMIC DNA]</scope>
    <source>
        <strain evidence="4 5">JUb65</strain>
    </source>
</reference>
<dbReference type="Gene3D" id="3.40.309.10">
    <property type="entry name" value="Aldehyde Dehydrogenase, Chain A, domain 2"/>
    <property type="match status" value="1"/>
</dbReference>
<dbReference type="AlphaFoldDB" id="A0A4R6DEV4"/>
<proteinExistence type="predicted"/>
<accession>A0A4R6DEV4</accession>
<dbReference type="Gene3D" id="3.40.605.10">
    <property type="entry name" value="Aldehyde Dehydrogenase, Chain A, domain 1"/>
    <property type="match status" value="1"/>
</dbReference>
<dbReference type="PANTHER" id="PTHR11699">
    <property type="entry name" value="ALDEHYDE DEHYDROGENASE-RELATED"/>
    <property type="match status" value="1"/>
</dbReference>
<dbReference type="STRING" id="2035.RU06_01275"/>
<dbReference type="Pfam" id="PF00171">
    <property type="entry name" value="Aldedh"/>
    <property type="match status" value="1"/>
</dbReference>
<name>A0A4R6DEV4_9MICO</name>
<dbReference type="InterPro" id="IPR016163">
    <property type="entry name" value="Ald_DH_C"/>
</dbReference>
<feature type="compositionally biased region" description="Low complexity" evidence="2">
    <location>
        <begin position="477"/>
        <end position="526"/>
    </location>
</feature>
<dbReference type="InterPro" id="IPR016161">
    <property type="entry name" value="Ald_DH/histidinol_DH"/>
</dbReference>
<gene>
    <name evidence="4" type="ORF">EDF64_11050</name>
</gene>
<dbReference type="GO" id="GO:0016620">
    <property type="term" value="F:oxidoreductase activity, acting on the aldehyde or oxo group of donors, NAD or NADP as acceptor"/>
    <property type="evidence" value="ECO:0007669"/>
    <property type="project" value="InterPro"/>
</dbReference>
<dbReference type="CDD" id="cd07078">
    <property type="entry name" value="ALDH"/>
    <property type="match status" value="1"/>
</dbReference>
<evidence type="ECO:0000259" key="3">
    <source>
        <dbReference type="Pfam" id="PF00171"/>
    </source>
</evidence>
<feature type="region of interest" description="Disordered" evidence="2">
    <location>
        <begin position="465"/>
        <end position="526"/>
    </location>
</feature>
<dbReference type="OrthoDB" id="6882680at2"/>
<feature type="domain" description="Aldehyde dehydrogenase" evidence="3">
    <location>
        <begin position="15"/>
        <end position="461"/>
    </location>
</feature>
<evidence type="ECO:0000313" key="4">
    <source>
        <dbReference type="EMBL" id="TDN42794.1"/>
    </source>
</evidence>
<keyword evidence="1" id="KW-0560">Oxidoreductase</keyword>